<evidence type="ECO:0000313" key="3">
    <source>
        <dbReference type="Proteomes" id="UP001236507"/>
    </source>
</evidence>
<dbReference type="PROSITE" id="PS50093">
    <property type="entry name" value="PKD"/>
    <property type="match status" value="1"/>
</dbReference>
<reference evidence="2 3" key="1">
    <citation type="submission" date="2023-05" db="EMBL/GenBank/DDBJ databases">
        <title>Novel species of genus Flectobacillus isolated from stream in China.</title>
        <authorList>
            <person name="Lu H."/>
        </authorList>
    </citation>
    <scope>NUCLEOTIDE SEQUENCE [LARGE SCALE GENOMIC DNA]</scope>
    <source>
        <strain evidence="2 3">KCTC 42575</strain>
    </source>
</reference>
<dbReference type="InterPro" id="IPR035986">
    <property type="entry name" value="PKD_dom_sf"/>
</dbReference>
<dbReference type="RefSeq" id="WP_283345102.1">
    <property type="nucleotide sequence ID" value="NZ_JASHIF010000011.1"/>
</dbReference>
<dbReference type="SUPFAM" id="SSF49299">
    <property type="entry name" value="PKD domain"/>
    <property type="match status" value="1"/>
</dbReference>
<dbReference type="InterPro" id="IPR011044">
    <property type="entry name" value="Quino_amine_DH_bsu"/>
</dbReference>
<evidence type="ECO:0000259" key="1">
    <source>
        <dbReference type="PROSITE" id="PS50093"/>
    </source>
</evidence>
<dbReference type="Proteomes" id="UP001236507">
    <property type="component" value="Unassembled WGS sequence"/>
</dbReference>
<dbReference type="InterPro" id="IPR013783">
    <property type="entry name" value="Ig-like_fold"/>
</dbReference>
<accession>A0ABT6Y9X8</accession>
<protein>
    <submittedName>
        <fullName evidence="2">Gliding motility-associated C-terminal domain-containing protein</fullName>
    </submittedName>
</protein>
<dbReference type="Gene3D" id="2.60.40.10">
    <property type="entry name" value="Immunoglobulins"/>
    <property type="match status" value="1"/>
</dbReference>
<feature type="domain" description="PKD" evidence="1">
    <location>
        <begin position="71"/>
        <end position="120"/>
    </location>
</feature>
<gene>
    <name evidence="2" type="ORF">QM524_14275</name>
</gene>
<name>A0ABT6Y9X8_9BACT</name>
<comment type="caution">
    <text evidence="2">The sequence shown here is derived from an EMBL/GenBank/DDBJ whole genome shotgun (WGS) entry which is preliminary data.</text>
</comment>
<dbReference type="CDD" id="cd00146">
    <property type="entry name" value="PKD"/>
    <property type="match status" value="1"/>
</dbReference>
<dbReference type="SMART" id="SM00089">
    <property type="entry name" value="PKD"/>
    <property type="match status" value="3"/>
</dbReference>
<organism evidence="2 3">
    <name type="scientific">Flectobacillus roseus</name>
    <dbReference type="NCBI Taxonomy" id="502259"/>
    <lineage>
        <taxon>Bacteria</taxon>
        <taxon>Pseudomonadati</taxon>
        <taxon>Bacteroidota</taxon>
        <taxon>Cytophagia</taxon>
        <taxon>Cytophagales</taxon>
        <taxon>Flectobacillaceae</taxon>
        <taxon>Flectobacillus</taxon>
    </lineage>
</organism>
<dbReference type="EMBL" id="JASHIF010000011">
    <property type="protein sequence ID" value="MDI9860375.1"/>
    <property type="molecule type" value="Genomic_DNA"/>
</dbReference>
<dbReference type="SUPFAM" id="SSF50969">
    <property type="entry name" value="YVTN repeat-like/Quinoprotein amine dehydrogenase"/>
    <property type="match status" value="1"/>
</dbReference>
<dbReference type="InterPro" id="IPR000601">
    <property type="entry name" value="PKD_dom"/>
</dbReference>
<proteinExistence type="predicted"/>
<keyword evidence="3" id="KW-1185">Reference proteome</keyword>
<dbReference type="InterPro" id="IPR022409">
    <property type="entry name" value="PKD/Chitinase_dom"/>
</dbReference>
<dbReference type="InterPro" id="IPR026341">
    <property type="entry name" value="T9SS_type_B"/>
</dbReference>
<dbReference type="NCBIfam" id="TIGR04131">
    <property type="entry name" value="Bac_Flav_CTERM"/>
    <property type="match status" value="1"/>
</dbReference>
<dbReference type="Pfam" id="PF13585">
    <property type="entry name" value="CHU_C"/>
    <property type="match status" value="1"/>
</dbReference>
<evidence type="ECO:0000313" key="2">
    <source>
        <dbReference type="EMBL" id="MDI9860375.1"/>
    </source>
</evidence>
<sequence length="1408" mass="151417">MLNFGKSYPYFLHILLVSFLLLGMSVVGMGQTTSTPDYIAVKNLCLSECLDSTAATQFRDLHITKATSVLWNFGDPTSGNKNTSTRLNPAHLYNTPGTYTVTLTRTEASGPATYTKVITINQPPRPFYLGNDPSQQDTTICKGDKLKLDPYRTGGAEPQFKYIWFPKGDTTQTVLADSTTCYSVQVTDTLTGCSTENKLNVKLCVPPPPQPPKEYWYFGQGAGILFQNGEPTADGNGKTNSLEGVAGITDTKGNTIFYSDGKNVYRTDGTLMPSVSSSIPLAGSSTATQGVVIVPVPSCKGCQSTYYVFTTTDINGTKKLTYSIVDMRRDGGLGKVIEKNIPLDTNSTTESIASVYVPKDSTYWVVSHDYGDNTYRMYRVTKNGVSISKTISIGAKIDSVGKAQGYLKFSQDGTKMAYVVPGPDRNYVEIYDFADSTGAISNKKVIDLGKAPPTLYGAEFSPDGNSLYTSLSAGVTTLPPADPSIKSQLLQFDLTSKDSATISLSRKLIDSTSTKNFGALKIGPDSKIYMAVQGSTHLAVIGQPNIILQTGSKVDTLEYKQLGFDLAGKLSQLGLPNNTSVAPEQDQQSGISVGDTCLGAPTQFQANHLCGEKLKNTKTLWKVYKGPAPQQGQPETSFPVATLGGTGSEQDLQVSTTLSEPGLYHVTVTMANRCKSDTTLPAQEFTIKPMPNPDLGNDIQLCAASTTLDSKNTIANSHYFWQKDGGLLADTLSTLNVTQSGTYKVLVESNGCIKEDEVKVVLAQAPPFAVADTNICQNSSIILNAANPNLSTSTTYLWNTGATTPSITVSTTGKYTVTIKTLIGTTQCTVSDDIQVTARPKATFRSVITNPTACNAQDGTIALTNFSPADNYSFIWKKNGSIIPSLRGSSLSGLGPGVYQVSISSPNTCYQNADFNLQPTRLPVTAITTRSTPVTCLTDGSITIALGATNQFIPARYVLLQQENGVYNRIASGDMSSIFVKDKEYKISSLGVGTYQIVLETVEGCQYTTSPITLLKVASTQLSIEPPVVKCEGESVTLTLNQTPTGTVLWSTGATTPTINVQYAGIYSVTITSLDGKCNNSARTTVTFKASPKVSVTGPSFLCIGATPVQLRATPAGGTWSGSSNISATGLYTPATFIKTETITYSYTQNTCTGRGSVNISTVSKPYVDLGEDIVFCKNTSVIIGIPTDPNWTFKWNTGESTPKITPTKSGNYTLLVSNGACNSSDDINVNILPIPFSSLKSEVPLCIADGKELELDPGNAGNTWKYVWSPSGATSQKIKVSATGSYTVKITNLEGCSIKASTLVYDLCLPDIMVPNIFTPNNDGYNNTFKIFPRHILKEGFSLKIYNRWGELVFVSYDWEDEWDGKFRGVLAPPNSYAWEITYRPEYPEPNVGTPLQVKRGAVTVAW</sequence>
<dbReference type="Pfam" id="PF18911">
    <property type="entry name" value="PKD_4"/>
    <property type="match status" value="1"/>
</dbReference>